<reference evidence="5 6" key="1">
    <citation type="submission" date="2020-12" db="EMBL/GenBank/DDBJ databases">
        <title>FDA dAtabase for Regulatory Grade micrObial Sequences (FDA-ARGOS): Supporting development and validation of Infectious Disease Dx tests.</title>
        <authorList>
            <person name="Sproer C."/>
            <person name="Gronow S."/>
            <person name="Severitt S."/>
            <person name="Schroder I."/>
            <person name="Tallon L."/>
            <person name="Sadzewicz L."/>
            <person name="Zhao X."/>
            <person name="Boylan J."/>
            <person name="Ott S."/>
            <person name="Bowen H."/>
            <person name="Vavikolanu K."/>
            <person name="Mehta A."/>
            <person name="Aluvathingal J."/>
            <person name="Nadendla S."/>
            <person name="Lowell S."/>
            <person name="Myers T."/>
            <person name="Yan Y."/>
            <person name="Sichtig H."/>
        </authorList>
    </citation>
    <scope>NUCLEOTIDE SEQUENCE [LARGE SCALE GENOMIC DNA]</scope>
    <source>
        <strain evidence="5 6">FDAARGOS_1053</strain>
    </source>
</reference>
<evidence type="ECO:0000256" key="3">
    <source>
        <dbReference type="SAM" id="SignalP"/>
    </source>
</evidence>
<evidence type="ECO:0000313" key="5">
    <source>
        <dbReference type="EMBL" id="QQB47572.1"/>
    </source>
</evidence>
<feature type="domain" description="Fe/B12 periplasmic-binding" evidence="4">
    <location>
        <begin position="63"/>
        <end position="341"/>
    </location>
</feature>
<dbReference type="GeneID" id="92760552"/>
<feature type="compositionally biased region" description="Low complexity" evidence="2">
    <location>
        <begin position="28"/>
        <end position="50"/>
    </location>
</feature>
<dbReference type="Pfam" id="PF01497">
    <property type="entry name" value="Peripla_BP_2"/>
    <property type="match status" value="1"/>
</dbReference>
<evidence type="ECO:0000259" key="4">
    <source>
        <dbReference type="PROSITE" id="PS50983"/>
    </source>
</evidence>
<dbReference type="OrthoDB" id="9797850at2"/>
<evidence type="ECO:0000256" key="2">
    <source>
        <dbReference type="SAM" id="MobiDB-lite"/>
    </source>
</evidence>
<proteinExistence type="inferred from homology"/>
<dbReference type="Proteomes" id="UP000596145">
    <property type="component" value="Chromosome"/>
</dbReference>
<organism evidence="5 6">
    <name type="scientific">Corynebacterium glucuronolyticum</name>
    <dbReference type="NCBI Taxonomy" id="39791"/>
    <lineage>
        <taxon>Bacteria</taxon>
        <taxon>Bacillati</taxon>
        <taxon>Actinomycetota</taxon>
        <taxon>Actinomycetes</taxon>
        <taxon>Mycobacteriales</taxon>
        <taxon>Corynebacteriaceae</taxon>
        <taxon>Corynebacterium</taxon>
    </lineage>
</organism>
<dbReference type="SUPFAM" id="SSF53807">
    <property type="entry name" value="Helical backbone' metal receptor"/>
    <property type="match status" value="1"/>
</dbReference>
<feature type="region of interest" description="Disordered" evidence="2">
    <location>
        <begin position="28"/>
        <end position="53"/>
    </location>
</feature>
<name>A0A7T4EHN6_9CORY</name>
<evidence type="ECO:0000256" key="1">
    <source>
        <dbReference type="ARBA" id="ARBA00008814"/>
    </source>
</evidence>
<dbReference type="InterPro" id="IPR050902">
    <property type="entry name" value="ABC_Transporter_SBP"/>
</dbReference>
<keyword evidence="3" id="KW-0732">Signal</keyword>
<dbReference type="PROSITE" id="PS50983">
    <property type="entry name" value="FE_B12_PBP"/>
    <property type="match status" value="1"/>
</dbReference>
<dbReference type="Gene3D" id="3.40.50.1980">
    <property type="entry name" value="Nitrogenase molybdenum iron protein domain"/>
    <property type="match status" value="2"/>
</dbReference>
<gene>
    <name evidence="5" type="ORF">I6I10_06795</name>
</gene>
<dbReference type="PANTHER" id="PTHR30535:SF7">
    <property type="entry name" value="IRON(III) DICITRATE-BINDING PROTEIN"/>
    <property type="match status" value="1"/>
</dbReference>
<dbReference type="PANTHER" id="PTHR30535">
    <property type="entry name" value="VITAMIN B12-BINDING PROTEIN"/>
    <property type="match status" value="1"/>
</dbReference>
<dbReference type="EMBL" id="CP066007">
    <property type="protein sequence ID" value="QQB47572.1"/>
    <property type="molecule type" value="Genomic_DNA"/>
</dbReference>
<dbReference type="InterPro" id="IPR002491">
    <property type="entry name" value="ABC_transptr_periplasmic_BD"/>
</dbReference>
<comment type="similarity">
    <text evidence="1">Belongs to the bacterial solute-binding protein 8 family.</text>
</comment>
<dbReference type="AlphaFoldDB" id="A0A7T4EHN6"/>
<feature type="chain" id="PRO_5038897547" evidence="3">
    <location>
        <begin position="21"/>
        <end position="369"/>
    </location>
</feature>
<dbReference type="PROSITE" id="PS51257">
    <property type="entry name" value="PROKAR_LIPOPROTEIN"/>
    <property type="match status" value="1"/>
</dbReference>
<accession>A0A7T4EHN6</accession>
<feature type="signal peptide" evidence="3">
    <location>
        <begin position="1"/>
        <end position="20"/>
    </location>
</feature>
<sequence length="369" mass="39810">MSKRLTSIASILLIGGLALTGCSSSGTDSASSTSEAESSSASTSDSVSVTNCGEEKTYPRTTRLVVNDGNITSVALAAGAYDNIVGVSSLQRDESIIALRYGDKVHDLNQISEKYWNLENILSVDPQTAFAGWGYGFRESDGLTPADLDTHGISTYLLSETCRQGGSQARGTMDPWTALNTDIENIAKIAGDEDAANKEIADINARRTAIEEAPQAEKTPVTFLFDSPNDSTVFSSGAFGAPQAIFDSAGVENALSDVQDTWVDVSWERITSADPDIIFFVDYPPVELDEKIAALESNPATKDLKAVKEKRYVNLPYAMWASGPLNIDGLEYVRYALEHYGLQPESGIKPKLDITQLDLPGNEWLKEAK</sequence>
<protein>
    <submittedName>
        <fullName evidence="5">ABC transporter substrate-binding protein</fullName>
    </submittedName>
</protein>
<evidence type="ECO:0000313" key="6">
    <source>
        <dbReference type="Proteomes" id="UP000596145"/>
    </source>
</evidence>
<dbReference type="RefSeq" id="WP_084036838.1">
    <property type="nucleotide sequence ID" value="NZ_CP066007.1"/>
</dbReference>